<evidence type="ECO:0000256" key="5">
    <source>
        <dbReference type="ARBA" id="ARBA00022989"/>
    </source>
</evidence>
<organism evidence="10 12">
    <name type="scientific">Glutamicibacter halophytocola</name>
    <dbReference type="NCBI Taxonomy" id="1933880"/>
    <lineage>
        <taxon>Bacteria</taxon>
        <taxon>Bacillati</taxon>
        <taxon>Actinomycetota</taxon>
        <taxon>Actinomycetes</taxon>
        <taxon>Micrococcales</taxon>
        <taxon>Micrococcaceae</taxon>
        <taxon>Glutamicibacter</taxon>
    </lineage>
</organism>
<protein>
    <submittedName>
        <fullName evidence="10">Phosphatase PAP2 family protein</fullName>
    </submittedName>
</protein>
<dbReference type="InterPro" id="IPR000326">
    <property type="entry name" value="PAP2/HPO"/>
</dbReference>
<dbReference type="AlphaFoldDB" id="A0A5B8IVN6"/>
<feature type="transmembrane region" description="Helical" evidence="7">
    <location>
        <begin position="92"/>
        <end position="112"/>
    </location>
</feature>
<feature type="transmembrane region" description="Helical" evidence="7">
    <location>
        <begin position="69"/>
        <end position="87"/>
    </location>
</feature>
<name>A0A5B8IVN6_9MICC</name>
<keyword evidence="11" id="KW-1185">Reference proteome</keyword>
<feature type="transmembrane region" description="Helical" evidence="7">
    <location>
        <begin position="132"/>
        <end position="149"/>
    </location>
</feature>
<comment type="subcellular location">
    <subcellularLocation>
        <location evidence="1">Cell membrane</location>
        <topology evidence="1">Multi-pass membrane protein</topology>
    </subcellularLocation>
</comment>
<feature type="transmembrane region" description="Helical" evidence="7">
    <location>
        <begin position="184"/>
        <end position="202"/>
    </location>
</feature>
<dbReference type="Proteomes" id="UP000320717">
    <property type="component" value="Chromosome"/>
</dbReference>
<dbReference type="Proteomes" id="UP001060018">
    <property type="component" value="Chromosome"/>
</dbReference>
<dbReference type="Pfam" id="PF01569">
    <property type="entry name" value="PAP2"/>
    <property type="match status" value="1"/>
</dbReference>
<feature type="transmembrane region" description="Helical" evidence="7">
    <location>
        <begin position="161"/>
        <end position="178"/>
    </location>
</feature>
<evidence type="ECO:0000259" key="8">
    <source>
        <dbReference type="SMART" id="SM00014"/>
    </source>
</evidence>
<dbReference type="GO" id="GO:0016787">
    <property type="term" value="F:hydrolase activity"/>
    <property type="evidence" value="ECO:0007669"/>
    <property type="project" value="UniProtKB-KW"/>
</dbReference>
<dbReference type="RefSeq" id="WP_146275798.1">
    <property type="nucleotide sequence ID" value="NZ_CP042260.1"/>
</dbReference>
<dbReference type="Gene3D" id="1.20.144.10">
    <property type="entry name" value="Phosphatidic acid phosphatase type 2/haloperoxidase"/>
    <property type="match status" value="1"/>
</dbReference>
<dbReference type="PANTHER" id="PTHR14969:SF62">
    <property type="entry name" value="DECAPRENYLPHOSPHORYL-5-PHOSPHORIBOSE PHOSPHATASE RV3807C-RELATED"/>
    <property type="match status" value="1"/>
</dbReference>
<evidence type="ECO:0000313" key="12">
    <source>
        <dbReference type="Proteomes" id="UP001060018"/>
    </source>
</evidence>
<evidence type="ECO:0000313" key="10">
    <source>
        <dbReference type="EMBL" id="UUX58071.1"/>
    </source>
</evidence>
<feature type="domain" description="Phosphatidic acid phosphatase type 2/haloperoxidase" evidence="8">
    <location>
        <begin position="93"/>
        <end position="199"/>
    </location>
</feature>
<evidence type="ECO:0000256" key="1">
    <source>
        <dbReference type="ARBA" id="ARBA00004651"/>
    </source>
</evidence>
<dbReference type="PANTHER" id="PTHR14969">
    <property type="entry name" value="SPHINGOSINE-1-PHOSPHATE PHOSPHOHYDROLASE"/>
    <property type="match status" value="1"/>
</dbReference>
<reference evidence="10" key="2">
    <citation type="journal article" date="2022" name="Pest Manag. Sci.">
        <title>Glutamicibacter halophytocola-mediated host fitness of potato tuber moth on Solanaceae crops.</title>
        <authorList>
            <person name="Wang W."/>
            <person name="Xiao G."/>
            <person name="Du G."/>
            <person name="Chang L."/>
            <person name="Yang Y."/>
            <person name="Ye J."/>
            <person name="Chen B."/>
        </authorList>
    </citation>
    <scope>NUCLEOTIDE SEQUENCE</scope>
    <source>
        <strain evidence="10">S2</strain>
    </source>
</reference>
<accession>A0A5B8IVN6</accession>
<sequence>MPRHSAATRPHHIRWWLALLLLVSFFCIEYFFFVHLRAGQWADQAGFMAWSQWWPRTELLDPVREFLDLLPVICGAIAAIFLLYRVIRDRRFLRATVAILACAAALATTQLLKHEVLVRPDFNFGTTGNSFPSGHTTAAAAAMGLMYVISPPRLRPVVQPIAWLFATITGVATLVCGWHRPSDIAAGFLVSAFWMVLASAVLQRIQPLSHEVRKTSWSRSVGAASIIVWAIIIGLSFFLPHPHIQKIPDDLQLVYACLGIFHVIAASLISSLALRSVVIGPMRTFQK</sequence>
<dbReference type="CDD" id="cd01610">
    <property type="entry name" value="PAP2_like"/>
    <property type="match status" value="1"/>
</dbReference>
<evidence type="ECO:0000313" key="11">
    <source>
        <dbReference type="Proteomes" id="UP000320717"/>
    </source>
</evidence>
<dbReference type="EMBL" id="CP042260">
    <property type="protein sequence ID" value="QDY65970.1"/>
    <property type="molecule type" value="Genomic_DNA"/>
</dbReference>
<keyword evidence="2" id="KW-1003">Cell membrane</keyword>
<feature type="transmembrane region" description="Helical" evidence="7">
    <location>
        <begin position="253"/>
        <end position="274"/>
    </location>
</feature>
<keyword evidence="6 7" id="KW-0472">Membrane</keyword>
<dbReference type="SUPFAM" id="SSF48317">
    <property type="entry name" value="Acid phosphatase/Vanadium-dependent haloperoxidase"/>
    <property type="match status" value="1"/>
</dbReference>
<evidence type="ECO:0000256" key="3">
    <source>
        <dbReference type="ARBA" id="ARBA00022692"/>
    </source>
</evidence>
<keyword evidence="3 7" id="KW-0812">Transmembrane</keyword>
<reference evidence="9 11" key="1">
    <citation type="submission" date="2019-07" db="EMBL/GenBank/DDBJ databases">
        <title>Complete Genome Sequence of drought tolerant Plant Growth-Promoting Rhizobacterium Glutamicibacter halophytocola DR408.</title>
        <authorList>
            <person name="Nishu S.D."/>
            <person name="Lee T.K."/>
        </authorList>
    </citation>
    <scope>NUCLEOTIDE SEQUENCE [LARGE SCALE GENOMIC DNA]</scope>
    <source>
        <strain evidence="9 11">DR408</strain>
    </source>
</reference>
<evidence type="ECO:0000256" key="2">
    <source>
        <dbReference type="ARBA" id="ARBA00022475"/>
    </source>
</evidence>
<dbReference type="GO" id="GO:0005886">
    <property type="term" value="C:plasma membrane"/>
    <property type="evidence" value="ECO:0007669"/>
    <property type="project" value="UniProtKB-SubCell"/>
</dbReference>
<proteinExistence type="predicted"/>
<evidence type="ECO:0000313" key="9">
    <source>
        <dbReference type="EMBL" id="QDY65970.1"/>
    </source>
</evidence>
<keyword evidence="5 7" id="KW-1133">Transmembrane helix</keyword>
<dbReference type="EMBL" id="CP102487">
    <property type="protein sequence ID" value="UUX58071.1"/>
    <property type="molecule type" value="Genomic_DNA"/>
</dbReference>
<dbReference type="OrthoDB" id="3240395at2"/>
<gene>
    <name evidence="9" type="ORF">FQA45_06410</name>
    <name evidence="10" type="ORF">NUH22_12235</name>
</gene>
<dbReference type="SMART" id="SM00014">
    <property type="entry name" value="acidPPc"/>
    <property type="match status" value="1"/>
</dbReference>
<evidence type="ECO:0000256" key="4">
    <source>
        <dbReference type="ARBA" id="ARBA00022801"/>
    </source>
</evidence>
<feature type="transmembrane region" description="Helical" evidence="7">
    <location>
        <begin position="12"/>
        <end position="33"/>
    </location>
</feature>
<evidence type="ECO:0000256" key="7">
    <source>
        <dbReference type="SAM" id="Phobius"/>
    </source>
</evidence>
<feature type="transmembrane region" description="Helical" evidence="7">
    <location>
        <begin position="223"/>
        <end position="241"/>
    </location>
</feature>
<dbReference type="InterPro" id="IPR036938">
    <property type="entry name" value="PAP2/HPO_sf"/>
</dbReference>
<evidence type="ECO:0000256" key="6">
    <source>
        <dbReference type="ARBA" id="ARBA00023136"/>
    </source>
</evidence>
<keyword evidence="4" id="KW-0378">Hydrolase</keyword>